<protein>
    <submittedName>
        <fullName evidence="1">Uncharacterized protein</fullName>
    </submittedName>
</protein>
<accession>A0A839NF57</accession>
<evidence type="ECO:0000313" key="1">
    <source>
        <dbReference type="EMBL" id="MBB2894564.1"/>
    </source>
</evidence>
<comment type="caution">
    <text evidence="1">The sequence shown here is derived from an EMBL/GenBank/DDBJ whole genome shotgun (WGS) entry which is preliminary data.</text>
</comment>
<dbReference type="RefSeq" id="WP_183323005.1">
    <property type="nucleotide sequence ID" value="NZ_JACHVQ010000006.1"/>
</dbReference>
<gene>
    <name evidence="1" type="ORF">FHU39_004610</name>
</gene>
<organism evidence="1 2">
    <name type="scientific">Flexivirga oryzae</name>
    <dbReference type="NCBI Taxonomy" id="1794944"/>
    <lineage>
        <taxon>Bacteria</taxon>
        <taxon>Bacillati</taxon>
        <taxon>Actinomycetota</taxon>
        <taxon>Actinomycetes</taxon>
        <taxon>Micrococcales</taxon>
        <taxon>Dermacoccaceae</taxon>
        <taxon>Flexivirga</taxon>
    </lineage>
</organism>
<dbReference type="Proteomes" id="UP000559182">
    <property type="component" value="Unassembled WGS sequence"/>
</dbReference>
<reference evidence="1 2" key="1">
    <citation type="submission" date="2020-08" db="EMBL/GenBank/DDBJ databases">
        <title>Sequencing the genomes of 1000 actinobacteria strains.</title>
        <authorList>
            <person name="Klenk H.-P."/>
        </authorList>
    </citation>
    <scope>NUCLEOTIDE SEQUENCE [LARGE SCALE GENOMIC DNA]</scope>
    <source>
        <strain evidence="1 2">DSM 105369</strain>
    </source>
</reference>
<proteinExistence type="predicted"/>
<evidence type="ECO:0000313" key="2">
    <source>
        <dbReference type="Proteomes" id="UP000559182"/>
    </source>
</evidence>
<name>A0A839NF57_9MICO</name>
<sequence length="92" mass="10141">MVPGLAAALVEDYRAADKCWHLPGGCWWCSQVAELQAGRPTRVGAHELHGLVDHDALGCSGIYCHDSEALFVVTGDRWERLEDEQEVTAHAR</sequence>
<keyword evidence="2" id="KW-1185">Reference proteome</keyword>
<dbReference type="EMBL" id="JACHVQ010000006">
    <property type="protein sequence ID" value="MBB2894564.1"/>
    <property type="molecule type" value="Genomic_DNA"/>
</dbReference>
<dbReference type="AlphaFoldDB" id="A0A839NF57"/>